<proteinExistence type="predicted"/>
<name>A0ABW1ZZ39_9GAMM</name>
<keyword evidence="2" id="KW-1185">Reference proteome</keyword>
<evidence type="ECO:0000313" key="2">
    <source>
        <dbReference type="Proteomes" id="UP001596422"/>
    </source>
</evidence>
<organism evidence="1 2">
    <name type="scientific">Marinobacterium aestuariivivens</name>
    <dbReference type="NCBI Taxonomy" id="1698799"/>
    <lineage>
        <taxon>Bacteria</taxon>
        <taxon>Pseudomonadati</taxon>
        <taxon>Pseudomonadota</taxon>
        <taxon>Gammaproteobacteria</taxon>
        <taxon>Oceanospirillales</taxon>
        <taxon>Oceanospirillaceae</taxon>
        <taxon>Marinobacterium</taxon>
    </lineage>
</organism>
<gene>
    <name evidence="1" type="ORF">ACFQDL_09970</name>
</gene>
<dbReference type="EMBL" id="JBHSWE010000001">
    <property type="protein sequence ID" value="MFC6670374.1"/>
    <property type="molecule type" value="Genomic_DNA"/>
</dbReference>
<protein>
    <submittedName>
        <fullName evidence="1">Uncharacterized protein</fullName>
    </submittedName>
</protein>
<sequence length="54" mass="6467">MMTLEFLQTRPNVSTPIKQPQSYQADFAYPTRYGVRYDPESRQFEITLDELTRH</sequence>
<evidence type="ECO:0000313" key="1">
    <source>
        <dbReference type="EMBL" id="MFC6670374.1"/>
    </source>
</evidence>
<dbReference type="Proteomes" id="UP001596422">
    <property type="component" value="Unassembled WGS sequence"/>
</dbReference>
<comment type="caution">
    <text evidence="1">The sequence shown here is derived from an EMBL/GenBank/DDBJ whole genome shotgun (WGS) entry which is preliminary data.</text>
</comment>
<reference evidence="2" key="1">
    <citation type="journal article" date="2019" name="Int. J. Syst. Evol. Microbiol.">
        <title>The Global Catalogue of Microorganisms (GCM) 10K type strain sequencing project: providing services to taxonomists for standard genome sequencing and annotation.</title>
        <authorList>
            <consortium name="The Broad Institute Genomics Platform"/>
            <consortium name="The Broad Institute Genome Sequencing Center for Infectious Disease"/>
            <person name="Wu L."/>
            <person name="Ma J."/>
        </authorList>
    </citation>
    <scope>NUCLEOTIDE SEQUENCE [LARGE SCALE GENOMIC DNA]</scope>
    <source>
        <strain evidence="2">NBRC 111756</strain>
    </source>
</reference>
<accession>A0ABW1ZZ39</accession>